<evidence type="ECO:0000256" key="1">
    <source>
        <dbReference type="SAM" id="MobiDB-lite"/>
    </source>
</evidence>
<reference evidence="2 3" key="1">
    <citation type="submission" date="2020-08" db="EMBL/GenBank/DDBJ databases">
        <title>Sequencing the genomes of 1000 actinobacteria strains.</title>
        <authorList>
            <person name="Klenk H.-P."/>
        </authorList>
    </citation>
    <scope>NUCLEOTIDE SEQUENCE [LARGE SCALE GENOMIC DNA]</scope>
    <source>
        <strain evidence="2 3">DSM 43582</strain>
    </source>
</reference>
<name>A0A7W9PH21_9NOCA</name>
<keyword evidence="3" id="KW-1185">Reference proteome</keyword>
<sequence length="25" mass="2552">MRAAAQAVTRTTATANGMGESVLFP</sequence>
<protein>
    <submittedName>
        <fullName evidence="2">Uncharacterized protein</fullName>
    </submittedName>
</protein>
<feature type="region of interest" description="Disordered" evidence="1">
    <location>
        <begin position="1"/>
        <end position="25"/>
    </location>
</feature>
<dbReference type="Proteomes" id="UP000540412">
    <property type="component" value="Unassembled WGS sequence"/>
</dbReference>
<gene>
    <name evidence="2" type="ORF">BJY24_004450</name>
</gene>
<accession>A0A7W9PH21</accession>
<proteinExistence type="predicted"/>
<dbReference type="AlphaFoldDB" id="A0A7W9PH21"/>
<organism evidence="2 3">
    <name type="scientific">Nocardia transvalensis</name>
    <dbReference type="NCBI Taxonomy" id="37333"/>
    <lineage>
        <taxon>Bacteria</taxon>
        <taxon>Bacillati</taxon>
        <taxon>Actinomycetota</taxon>
        <taxon>Actinomycetes</taxon>
        <taxon>Mycobacteriales</taxon>
        <taxon>Nocardiaceae</taxon>
        <taxon>Nocardia</taxon>
    </lineage>
</organism>
<feature type="compositionally biased region" description="Low complexity" evidence="1">
    <location>
        <begin position="1"/>
        <end position="15"/>
    </location>
</feature>
<comment type="caution">
    <text evidence="2">The sequence shown here is derived from an EMBL/GenBank/DDBJ whole genome shotgun (WGS) entry which is preliminary data.</text>
</comment>
<evidence type="ECO:0000313" key="2">
    <source>
        <dbReference type="EMBL" id="MBB5915538.1"/>
    </source>
</evidence>
<dbReference type="EMBL" id="JACHIT010000002">
    <property type="protein sequence ID" value="MBB5915538.1"/>
    <property type="molecule type" value="Genomic_DNA"/>
</dbReference>
<evidence type="ECO:0000313" key="3">
    <source>
        <dbReference type="Proteomes" id="UP000540412"/>
    </source>
</evidence>